<dbReference type="InterPro" id="IPR002123">
    <property type="entry name" value="Plipid/glycerol_acylTrfase"/>
</dbReference>
<sequence length="322" mass="35499">MQATPRRLKAKRLLLRRPDLDADAANWVAMLPPGRSMLRRLRALRRMVLVLLWALLAGLIQALLIALPGKAKIAFAKFYWMVNCRLIGMSVRVIGTPARRTADGRPIVYVSNHSSWLDIPVLGGKLEACFIAKEEVARWPLIGTLARLGRTVYVRRRRSSTARERDEMRDRLAGGDSLILFPEGTTSDGSRVLPFRSCFLSIAELPVTADGKPALVQPVSVVYDRLSGLPTGRVNRPLFAWYGDMDIGSHFWRLAQHRGLRATVLLHAALDPSAFASRKALAQATWAAAAEGAAMLRQNRPARPVVPDGAEQAAEAARPAYA</sequence>
<keyword evidence="3 6" id="KW-0012">Acyltransferase</keyword>
<dbReference type="Proteomes" id="UP000325255">
    <property type="component" value="Unassembled WGS sequence"/>
</dbReference>
<dbReference type="Pfam" id="PF01553">
    <property type="entry name" value="Acyltransferase"/>
    <property type="match status" value="1"/>
</dbReference>
<evidence type="ECO:0000256" key="2">
    <source>
        <dbReference type="ARBA" id="ARBA00022679"/>
    </source>
</evidence>
<keyword evidence="7" id="KW-1185">Reference proteome</keyword>
<reference evidence="6 7" key="1">
    <citation type="submission" date="2019-09" db="EMBL/GenBank/DDBJ databases">
        <title>Genome sequence of Rhodovastum atsumiense, a diverse member of the Acetobacteraceae family of non-sulfur purple photosynthetic bacteria.</title>
        <authorList>
            <person name="Meyer T."/>
            <person name="Kyndt J."/>
        </authorList>
    </citation>
    <scope>NUCLEOTIDE SEQUENCE [LARGE SCALE GENOMIC DNA]</scope>
    <source>
        <strain evidence="6 7">DSM 21279</strain>
    </source>
</reference>
<dbReference type="RefSeq" id="WP_150043556.1">
    <property type="nucleotide sequence ID" value="NZ_OW485601.1"/>
</dbReference>
<dbReference type="SMART" id="SM00563">
    <property type="entry name" value="PlsC"/>
    <property type="match status" value="1"/>
</dbReference>
<dbReference type="PANTHER" id="PTHR10434:SF11">
    <property type="entry name" value="1-ACYL-SN-GLYCEROL-3-PHOSPHATE ACYLTRANSFERASE"/>
    <property type="match status" value="1"/>
</dbReference>
<dbReference type="SUPFAM" id="SSF69593">
    <property type="entry name" value="Glycerol-3-phosphate (1)-acyltransferase"/>
    <property type="match status" value="1"/>
</dbReference>
<feature type="compositionally biased region" description="Low complexity" evidence="4">
    <location>
        <begin position="310"/>
        <end position="322"/>
    </location>
</feature>
<dbReference type="EMBL" id="VWPK01000049">
    <property type="protein sequence ID" value="KAA5609496.1"/>
    <property type="molecule type" value="Genomic_DNA"/>
</dbReference>
<evidence type="ECO:0000256" key="4">
    <source>
        <dbReference type="SAM" id="MobiDB-lite"/>
    </source>
</evidence>
<gene>
    <name evidence="6" type="ORF">F1189_23875</name>
</gene>
<dbReference type="GO" id="GO:0003841">
    <property type="term" value="F:1-acylglycerol-3-phosphate O-acyltransferase activity"/>
    <property type="evidence" value="ECO:0007669"/>
    <property type="project" value="TreeGrafter"/>
</dbReference>
<dbReference type="OrthoDB" id="9806880at2"/>
<organism evidence="6 7">
    <name type="scientific">Rhodovastum atsumiense</name>
    <dbReference type="NCBI Taxonomy" id="504468"/>
    <lineage>
        <taxon>Bacteria</taxon>
        <taxon>Pseudomonadati</taxon>
        <taxon>Pseudomonadota</taxon>
        <taxon>Alphaproteobacteria</taxon>
        <taxon>Acetobacterales</taxon>
        <taxon>Acetobacteraceae</taxon>
        <taxon>Rhodovastum</taxon>
    </lineage>
</organism>
<feature type="domain" description="Phospholipid/glycerol acyltransferase" evidence="5">
    <location>
        <begin position="107"/>
        <end position="224"/>
    </location>
</feature>
<protein>
    <submittedName>
        <fullName evidence="6">1-acyl-sn-glycerol-3-phosphate acyltransferase</fullName>
    </submittedName>
</protein>
<accession>A0A5M6IML6</accession>
<evidence type="ECO:0000259" key="5">
    <source>
        <dbReference type="SMART" id="SM00563"/>
    </source>
</evidence>
<evidence type="ECO:0000313" key="7">
    <source>
        <dbReference type="Proteomes" id="UP000325255"/>
    </source>
</evidence>
<keyword evidence="2 6" id="KW-0808">Transferase</keyword>
<dbReference type="PANTHER" id="PTHR10434">
    <property type="entry name" value="1-ACYL-SN-GLYCEROL-3-PHOSPHATE ACYLTRANSFERASE"/>
    <property type="match status" value="1"/>
</dbReference>
<comment type="pathway">
    <text evidence="1">Lipid metabolism.</text>
</comment>
<comment type="caution">
    <text evidence="6">The sequence shown here is derived from an EMBL/GenBank/DDBJ whole genome shotgun (WGS) entry which is preliminary data.</text>
</comment>
<feature type="region of interest" description="Disordered" evidence="4">
    <location>
        <begin position="301"/>
        <end position="322"/>
    </location>
</feature>
<dbReference type="CDD" id="cd07989">
    <property type="entry name" value="LPLAT_AGPAT-like"/>
    <property type="match status" value="1"/>
</dbReference>
<evidence type="ECO:0000313" key="6">
    <source>
        <dbReference type="EMBL" id="KAA5609496.1"/>
    </source>
</evidence>
<dbReference type="AlphaFoldDB" id="A0A5M6IML6"/>
<evidence type="ECO:0000256" key="1">
    <source>
        <dbReference type="ARBA" id="ARBA00005189"/>
    </source>
</evidence>
<evidence type="ECO:0000256" key="3">
    <source>
        <dbReference type="ARBA" id="ARBA00023315"/>
    </source>
</evidence>
<proteinExistence type="predicted"/>
<dbReference type="GO" id="GO:0006654">
    <property type="term" value="P:phosphatidic acid biosynthetic process"/>
    <property type="evidence" value="ECO:0007669"/>
    <property type="project" value="TreeGrafter"/>
</dbReference>
<name>A0A5M6IML6_9PROT</name>